<proteinExistence type="predicted"/>
<dbReference type="EMBL" id="BARS01042880">
    <property type="protein sequence ID" value="GAG33605.1"/>
    <property type="molecule type" value="Genomic_DNA"/>
</dbReference>
<dbReference type="GO" id="GO:0035438">
    <property type="term" value="F:cyclic-di-GMP binding"/>
    <property type="evidence" value="ECO:0007669"/>
    <property type="project" value="InterPro"/>
</dbReference>
<reference evidence="3" key="1">
    <citation type="journal article" date="2014" name="Front. Microbiol.">
        <title>High frequency of phylogenetically diverse reductive dehalogenase-homologous genes in deep subseafloor sedimentary metagenomes.</title>
        <authorList>
            <person name="Kawai M."/>
            <person name="Futagami T."/>
            <person name="Toyoda A."/>
            <person name="Takaki Y."/>
            <person name="Nishi S."/>
            <person name="Hori S."/>
            <person name="Arai W."/>
            <person name="Tsubouchi T."/>
            <person name="Morono Y."/>
            <person name="Uchiyama I."/>
            <person name="Ito T."/>
            <person name="Fujiyama A."/>
            <person name="Inagaki F."/>
            <person name="Takami H."/>
        </authorList>
    </citation>
    <scope>NUCLEOTIDE SEQUENCE</scope>
    <source>
        <strain evidence="3">Expedition CK06-06</strain>
    </source>
</reference>
<accession>X0WSG3</accession>
<gene>
    <name evidence="3" type="ORF">S01H1_64997</name>
</gene>
<name>X0WSG3_9ZZZZ</name>
<feature type="domain" description="PilZ" evidence="2">
    <location>
        <begin position="111"/>
        <end position="196"/>
    </location>
</feature>
<protein>
    <recommendedName>
        <fullName evidence="2">PilZ domain-containing protein</fullName>
    </recommendedName>
</protein>
<dbReference type="Gene3D" id="2.40.10.220">
    <property type="entry name" value="predicted glycosyltransferase like domains"/>
    <property type="match status" value="1"/>
</dbReference>
<dbReference type="Pfam" id="PF07238">
    <property type="entry name" value="PilZ"/>
    <property type="match status" value="1"/>
</dbReference>
<evidence type="ECO:0000256" key="1">
    <source>
        <dbReference type="SAM" id="MobiDB-lite"/>
    </source>
</evidence>
<dbReference type="SUPFAM" id="SSF141371">
    <property type="entry name" value="PilZ domain-like"/>
    <property type="match status" value="1"/>
</dbReference>
<dbReference type="InterPro" id="IPR009875">
    <property type="entry name" value="PilZ_domain"/>
</dbReference>
<organism evidence="3">
    <name type="scientific">marine sediment metagenome</name>
    <dbReference type="NCBI Taxonomy" id="412755"/>
    <lineage>
        <taxon>unclassified sequences</taxon>
        <taxon>metagenomes</taxon>
        <taxon>ecological metagenomes</taxon>
    </lineage>
</organism>
<evidence type="ECO:0000259" key="2">
    <source>
        <dbReference type="Pfam" id="PF07238"/>
    </source>
</evidence>
<feature type="non-terminal residue" evidence="3">
    <location>
        <position position="1"/>
    </location>
</feature>
<feature type="compositionally biased region" description="Low complexity" evidence="1">
    <location>
        <begin position="67"/>
        <end position="77"/>
    </location>
</feature>
<dbReference type="AlphaFoldDB" id="X0WSG3"/>
<sequence length="207" mass="22180">LHGGRARRVRSAEGPPACAGEPHADRDLRAPGGSAPLKAQACAPPSAKATESSALRSSEGAKEGARAECAAAGGEPPQEAEALEQLKAGAGSRFDPHYVRLFVDERCCAIEQRRFPRIEYRTPVEVRVLGPDGSEVRRFETEALDLSEGGILLRSEEPLEPHTPVRLVIDLPSEKIEAIAKVVRVLPGDGPGRRIGAYFIWYGPADS</sequence>
<feature type="region of interest" description="Disordered" evidence="1">
    <location>
        <begin position="1"/>
        <end position="77"/>
    </location>
</feature>
<comment type="caution">
    <text evidence="3">The sequence shown here is derived from an EMBL/GenBank/DDBJ whole genome shotgun (WGS) entry which is preliminary data.</text>
</comment>
<evidence type="ECO:0000313" key="3">
    <source>
        <dbReference type="EMBL" id="GAG33605.1"/>
    </source>
</evidence>